<dbReference type="InterPro" id="IPR050090">
    <property type="entry name" value="Tyrosine_recombinase_XerCD"/>
</dbReference>
<dbReference type="Proteomes" id="UP000547528">
    <property type="component" value="Unassembled WGS sequence"/>
</dbReference>
<evidence type="ECO:0000256" key="5">
    <source>
        <dbReference type="PROSITE-ProRule" id="PRU01248"/>
    </source>
</evidence>
<dbReference type="Pfam" id="PF00589">
    <property type="entry name" value="Phage_integrase"/>
    <property type="match status" value="1"/>
</dbReference>
<feature type="domain" description="Core-binding (CB)" evidence="7">
    <location>
        <begin position="2"/>
        <end position="95"/>
    </location>
</feature>
<evidence type="ECO:0000256" key="4">
    <source>
        <dbReference type="ARBA" id="ARBA00023172"/>
    </source>
</evidence>
<comment type="caution">
    <text evidence="8">The sequence shown here is derived from an EMBL/GenBank/DDBJ whole genome shotgun (WGS) entry which is preliminary data.</text>
</comment>
<dbReference type="PANTHER" id="PTHR30349">
    <property type="entry name" value="PHAGE INTEGRASE-RELATED"/>
    <property type="match status" value="1"/>
</dbReference>
<keyword evidence="2" id="KW-0229">DNA integration</keyword>
<evidence type="ECO:0000259" key="7">
    <source>
        <dbReference type="PROSITE" id="PS51900"/>
    </source>
</evidence>
<dbReference type="GO" id="GO:0003677">
    <property type="term" value="F:DNA binding"/>
    <property type="evidence" value="ECO:0007669"/>
    <property type="project" value="UniProtKB-UniRule"/>
</dbReference>
<dbReference type="InterPro" id="IPR044068">
    <property type="entry name" value="CB"/>
</dbReference>
<dbReference type="InterPro" id="IPR013762">
    <property type="entry name" value="Integrase-like_cat_sf"/>
</dbReference>
<keyword evidence="9" id="KW-1185">Reference proteome</keyword>
<protein>
    <submittedName>
        <fullName evidence="8">Site-specific recombinase XerD</fullName>
    </submittedName>
</protein>
<dbReference type="Gene3D" id="1.10.443.10">
    <property type="entry name" value="Intergrase catalytic core"/>
    <property type="match status" value="1"/>
</dbReference>
<dbReference type="PANTHER" id="PTHR30349:SF41">
    <property type="entry name" value="INTEGRASE_RECOMBINASE PROTEIN MJ0367-RELATED"/>
    <property type="match status" value="1"/>
</dbReference>
<dbReference type="PROSITE" id="PS51900">
    <property type="entry name" value="CB"/>
    <property type="match status" value="1"/>
</dbReference>
<evidence type="ECO:0000313" key="8">
    <source>
        <dbReference type="EMBL" id="MBB3667763.1"/>
    </source>
</evidence>
<dbReference type="EMBL" id="JACIBT010000003">
    <property type="protein sequence ID" value="MBB3667763.1"/>
    <property type="molecule type" value="Genomic_DNA"/>
</dbReference>
<dbReference type="GO" id="GO:0015074">
    <property type="term" value="P:DNA integration"/>
    <property type="evidence" value="ECO:0007669"/>
    <property type="project" value="InterPro"/>
</dbReference>
<organism evidence="8 9">
    <name type="scientific">Garicola koreensis</name>
    <dbReference type="NCBI Taxonomy" id="1262554"/>
    <lineage>
        <taxon>Bacteria</taxon>
        <taxon>Bacillati</taxon>
        <taxon>Actinomycetota</taxon>
        <taxon>Actinomycetes</taxon>
        <taxon>Micrococcales</taxon>
        <taxon>Micrococcaceae</taxon>
        <taxon>Garicola</taxon>
    </lineage>
</organism>
<dbReference type="SUPFAM" id="SSF56349">
    <property type="entry name" value="DNA breaking-rejoining enzymes"/>
    <property type="match status" value="1"/>
</dbReference>
<comment type="similarity">
    <text evidence="1">Belongs to the 'phage' integrase family.</text>
</comment>
<keyword evidence="4" id="KW-0233">DNA recombination</keyword>
<dbReference type="GO" id="GO:0006310">
    <property type="term" value="P:DNA recombination"/>
    <property type="evidence" value="ECO:0007669"/>
    <property type="project" value="UniProtKB-KW"/>
</dbReference>
<dbReference type="AlphaFoldDB" id="A0A7W5Y122"/>
<feature type="domain" description="Tyr recombinase" evidence="6">
    <location>
        <begin position="119"/>
        <end position="304"/>
    </location>
</feature>
<dbReference type="RefSeq" id="WP_168888656.1">
    <property type="nucleotide sequence ID" value="NZ_BAABKR010000001.1"/>
</dbReference>
<keyword evidence="3 5" id="KW-0238">DNA-binding</keyword>
<dbReference type="InterPro" id="IPR002104">
    <property type="entry name" value="Integrase_catalytic"/>
</dbReference>
<dbReference type="Gene3D" id="1.10.150.130">
    <property type="match status" value="1"/>
</dbReference>
<dbReference type="InterPro" id="IPR010998">
    <property type="entry name" value="Integrase_recombinase_N"/>
</dbReference>
<dbReference type="InterPro" id="IPR004107">
    <property type="entry name" value="Integrase_SAM-like_N"/>
</dbReference>
<evidence type="ECO:0000256" key="2">
    <source>
        <dbReference type="ARBA" id="ARBA00022908"/>
    </source>
</evidence>
<name>A0A7W5Y122_9MICC</name>
<sequence>MTYLTTVLQAFFTDYVHAQRNLSANTVASYRDAWRLLIKHICATTATPADHIRLEDIDRSVVTGFLEHLATERENSAATRNGRLTAICAVFTHALPDHPEHAESLRQILAIPPAKTSKPQIGYLNEAESAALLAAPNLGSWVGRRDQAMLALVIHTGLRVSELITLTIPSIHVGTSPHVECEGKGRKHRAIPISTPLAEQMHRYLTERANRTGEALFPGPHGRALSRDAIERRLAIHLGTASTSCPSLRGKHITMHSLRHTTAMNLLHAGVDVSLIALWLGHEQTSTTDMYLQADMETKKNILDKTRHPEIEAGTYTPSPDVLTWLENL</sequence>
<dbReference type="PROSITE" id="PS51898">
    <property type="entry name" value="TYR_RECOMBINASE"/>
    <property type="match status" value="1"/>
</dbReference>
<evidence type="ECO:0000313" key="9">
    <source>
        <dbReference type="Proteomes" id="UP000547528"/>
    </source>
</evidence>
<evidence type="ECO:0000256" key="1">
    <source>
        <dbReference type="ARBA" id="ARBA00008857"/>
    </source>
</evidence>
<proteinExistence type="inferred from homology"/>
<gene>
    <name evidence="8" type="ORF">FHX47_001384</name>
</gene>
<evidence type="ECO:0000259" key="6">
    <source>
        <dbReference type="PROSITE" id="PS51898"/>
    </source>
</evidence>
<dbReference type="InterPro" id="IPR011010">
    <property type="entry name" value="DNA_brk_join_enz"/>
</dbReference>
<dbReference type="Pfam" id="PF02899">
    <property type="entry name" value="Phage_int_SAM_1"/>
    <property type="match status" value="1"/>
</dbReference>
<evidence type="ECO:0000256" key="3">
    <source>
        <dbReference type="ARBA" id="ARBA00023125"/>
    </source>
</evidence>
<accession>A0A7W5Y122</accession>
<reference evidence="8 9" key="1">
    <citation type="submission" date="2020-08" db="EMBL/GenBank/DDBJ databases">
        <title>Sequencing the genomes of 1000 actinobacteria strains.</title>
        <authorList>
            <person name="Klenk H.-P."/>
        </authorList>
    </citation>
    <scope>NUCLEOTIDE SEQUENCE [LARGE SCALE GENOMIC DNA]</scope>
    <source>
        <strain evidence="8 9">DSM 28238</strain>
    </source>
</reference>